<dbReference type="AlphaFoldDB" id="A0A9P8VDZ4"/>
<name>A0A9P8VDZ4_9PEZI</name>
<evidence type="ECO:0000313" key="1">
    <source>
        <dbReference type="EMBL" id="KAH6688024.1"/>
    </source>
</evidence>
<accession>A0A9P8VDZ4</accession>
<dbReference type="Proteomes" id="UP000770015">
    <property type="component" value="Unassembled WGS sequence"/>
</dbReference>
<organism evidence="1 2">
    <name type="scientific">Plectosphaerella plurivora</name>
    <dbReference type="NCBI Taxonomy" id="936078"/>
    <lineage>
        <taxon>Eukaryota</taxon>
        <taxon>Fungi</taxon>
        <taxon>Dikarya</taxon>
        <taxon>Ascomycota</taxon>
        <taxon>Pezizomycotina</taxon>
        <taxon>Sordariomycetes</taxon>
        <taxon>Hypocreomycetidae</taxon>
        <taxon>Glomerellales</taxon>
        <taxon>Plectosphaerellaceae</taxon>
        <taxon>Plectosphaerella</taxon>
    </lineage>
</organism>
<gene>
    <name evidence="1" type="ORF">F5X68DRAFT_206742</name>
</gene>
<protein>
    <submittedName>
        <fullName evidence="1">Uncharacterized protein</fullName>
    </submittedName>
</protein>
<comment type="caution">
    <text evidence="1">The sequence shown here is derived from an EMBL/GenBank/DDBJ whole genome shotgun (WGS) entry which is preliminary data.</text>
</comment>
<keyword evidence="2" id="KW-1185">Reference proteome</keyword>
<reference evidence="1" key="1">
    <citation type="journal article" date="2021" name="Nat. Commun.">
        <title>Genetic determinants of endophytism in the Arabidopsis root mycobiome.</title>
        <authorList>
            <person name="Mesny F."/>
            <person name="Miyauchi S."/>
            <person name="Thiergart T."/>
            <person name="Pickel B."/>
            <person name="Atanasova L."/>
            <person name="Karlsson M."/>
            <person name="Huettel B."/>
            <person name="Barry K.W."/>
            <person name="Haridas S."/>
            <person name="Chen C."/>
            <person name="Bauer D."/>
            <person name="Andreopoulos W."/>
            <person name="Pangilinan J."/>
            <person name="LaButti K."/>
            <person name="Riley R."/>
            <person name="Lipzen A."/>
            <person name="Clum A."/>
            <person name="Drula E."/>
            <person name="Henrissat B."/>
            <person name="Kohler A."/>
            <person name="Grigoriev I.V."/>
            <person name="Martin F.M."/>
            <person name="Hacquard S."/>
        </authorList>
    </citation>
    <scope>NUCLEOTIDE SEQUENCE</scope>
    <source>
        <strain evidence="1">MPI-SDFR-AT-0117</strain>
    </source>
</reference>
<sequence>MRPTVGTRGSWCRAAAARQKVGDRDVPWFVCRQQRDNDDRGANEGSLFREELQLVVAKPLLHVLHRTAPCRVPVPSRIFCDTELTEAISRMKRAAARPAGRPKDARAEDLLSRFIDCSPPTCDRGPVSIEWNRLSGRFVSVEQPFCARIVGQGDCAAARGLASFDARRVGGEWLSSCQQSWLVSCRSCRCCSYLEDWRCAADG</sequence>
<proteinExistence type="predicted"/>
<dbReference type="EMBL" id="JAGSXJ010000010">
    <property type="protein sequence ID" value="KAH6688024.1"/>
    <property type="molecule type" value="Genomic_DNA"/>
</dbReference>
<evidence type="ECO:0000313" key="2">
    <source>
        <dbReference type="Proteomes" id="UP000770015"/>
    </source>
</evidence>